<keyword evidence="5" id="KW-0479">Metal-binding</keyword>
<keyword evidence="8" id="KW-0472">Membrane</keyword>
<dbReference type="Pfam" id="PF01522">
    <property type="entry name" value="Polysacc_deac_1"/>
    <property type="match status" value="1"/>
</dbReference>
<dbReference type="Gene3D" id="3.20.20.370">
    <property type="entry name" value="Glycoside hydrolase/deacetylase"/>
    <property type="match status" value="1"/>
</dbReference>
<keyword evidence="7" id="KW-0378">Hydrolase</keyword>
<comment type="subcellular location">
    <subcellularLocation>
        <location evidence="2">Cell membrane</location>
        <topology evidence="2">Lipid-anchor</topology>
        <topology evidence="2">GPI-anchor</topology>
    </subcellularLocation>
</comment>
<keyword evidence="3" id="KW-1003">Cell membrane</keyword>
<evidence type="ECO:0000256" key="8">
    <source>
        <dbReference type="ARBA" id="ARBA00023136"/>
    </source>
</evidence>
<dbReference type="PROSITE" id="PS51677">
    <property type="entry name" value="NODB"/>
    <property type="match status" value="1"/>
</dbReference>
<evidence type="ECO:0000256" key="7">
    <source>
        <dbReference type="ARBA" id="ARBA00022801"/>
    </source>
</evidence>
<keyword evidence="4" id="KW-0336">GPI-anchor</keyword>
<evidence type="ECO:0000313" key="15">
    <source>
        <dbReference type="Proteomes" id="UP000663850"/>
    </source>
</evidence>
<reference evidence="14" key="1">
    <citation type="submission" date="2021-01" db="EMBL/GenBank/DDBJ databases">
        <authorList>
            <person name="Kaushik A."/>
        </authorList>
    </citation>
    <scope>NUCLEOTIDE SEQUENCE</scope>
    <source>
        <strain evidence="14">Type strain: AG8-Rh-89/</strain>
    </source>
</reference>
<keyword evidence="10" id="KW-0449">Lipoprotein</keyword>
<name>A0A8H3DHN6_9AGAM</name>
<dbReference type="EMBL" id="CAJMWZ010006736">
    <property type="protein sequence ID" value="CAE6526849.1"/>
    <property type="molecule type" value="Genomic_DNA"/>
</dbReference>
<sequence>MRFSAAQIAILASSLFGVAQASSPLTSRATASVVTKCTENNTVAITFDDGPYNWTMELVDLLDSYGAKGTFFVNGNNCNEENARRLNYLVEKGHQLASHTWGHAHLPQLTGDALNTEFAKTNEAIRKITGHTPAFMRPPFGEYNDEVVEKAANNGQTVVIWDFDSQDSIGATAKQSKSHYGNILDQRPDQILTLNHETIETTVLFICSHDVIPDALKKIKDKKYKMVTVAQCLGMEPYQAITSPSSRDGSWAC</sequence>
<dbReference type="SUPFAM" id="SSF88713">
    <property type="entry name" value="Glycoside hydrolase/deacetylase"/>
    <property type="match status" value="1"/>
</dbReference>
<dbReference type="PANTHER" id="PTHR46471">
    <property type="entry name" value="CHITIN DEACETYLASE"/>
    <property type="match status" value="1"/>
</dbReference>
<dbReference type="InterPro" id="IPR011330">
    <property type="entry name" value="Glyco_hydro/deAcase_b/a-brl"/>
</dbReference>
<dbReference type="GO" id="GO:0005975">
    <property type="term" value="P:carbohydrate metabolic process"/>
    <property type="evidence" value="ECO:0007669"/>
    <property type="project" value="InterPro"/>
</dbReference>
<keyword evidence="11" id="KW-0961">Cell wall biogenesis/degradation</keyword>
<evidence type="ECO:0000256" key="11">
    <source>
        <dbReference type="ARBA" id="ARBA00023316"/>
    </source>
</evidence>
<evidence type="ECO:0000256" key="5">
    <source>
        <dbReference type="ARBA" id="ARBA00022723"/>
    </source>
</evidence>
<comment type="caution">
    <text evidence="14">The sequence shown here is derived from an EMBL/GenBank/DDBJ whole genome shotgun (WGS) entry which is preliminary data.</text>
</comment>
<dbReference type="GO" id="GO:0005886">
    <property type="term" value="C:plasma membrane"/>
    <property type="evidence" value="ECO:0007669"/>
    <property type="project" value="UniProtKB-SubCell"/>
</dbReference>
<evidence type="ECO:0000256" key="2">
    <source>
        <dbReference type="ARBA" id="ARBA00004609"/>
    </source>
</evidence>
<dbReference type="Proteomes" id="UP000663850">
    <property type="component" value="Unassembled WGS sequence"/>
</dbReference>
<organism evidence="14 15">
    <name type="scientific">Rhizoctonia solani</name>
    <dbReference type="NCBI Taxonomy" id="456999"/>
    <lineage>
        <taxon>Eukaryota</taxon>
        <taxon>Fungi</taxon>
        <taxon>Dikarya</taxon>
        <taxon>Basidiomycota</taxon>
        <taxon>Agaricomycotina</taxon>
        <taxon>Agaricomycetes</taxon>
        <taxon>Cantharellales</taxon>
        <taxon>Ceratobasidiaceae</taxon>
        <taxon>Rhizoctonia</taxon>
    </lineage>
</organism>
<feature type="signal peptide" evidence="12">
    <location>
        <begin position="1"/>
        <end position="21"/>
    </location>
</feature>
<dbReference type="GO" id="GO:0016810">
    <property type="term" value="F:hydrolase activity, acting on carbon-nitrogen (but not peptide) bonds"/>
    <property type="evidence" value="ECO:0007669"/>
    <property type="project" value="InterPro"/>
</dbReference>
<evidence type="ECO:0000256" key="9">
    <source>
        <dbReference type="ARBA" id="ARBA00023277"/>
    </source>
</evidence>
<dbReference type="AlphaFoldDB" id="A0A8H3DHN6"/>
<feature type="domain" description="NodB homology" evidence="13">
    <location>
        <begin position="41"/>
        <end position="227"/>
    </location>
</feature>
<dbReference type="GO" id="GO:0098552">
    <property type="term" value="C:side of membrane"/>
    <property type="evidence" value="ECO:0007669"/>
    <property type="project" value="UniProtKB-KW"/>
</dbReference>
<accession>A0A8H3DHN6</accession>
<keyword evidence="4" id="KW-0325">Glycoprotein</keyword>
<evidence type="ECO:0000256" key="4">
    <source>
        <dbReference type="ARBA" id="ARBA00022622"/>
    </source>
</evidence>
<dbReference type="GO" id="GO:0071555">
    <property type="term" value="P:cell wall organization"/>
    <property type="evidence" value="ECO:0007669"/>
    <property type="project" value="UniProtKB-KW"/>
</dbReference>
<keyword evidence="6 12" id="KW-0732">Signal</keyword>
<feature type="chain" id="PRO_5034447546" description="NodB homology domain-containing protein" evidence="12">
    <location>
        <begin position="22"/>
        <end position="253"/>
    </location>
</feature>
<evidence type="ECO:0000259" key="13">
    <source>
        <dbReference type="PROSITE" id="PS51677"/>
    </source>
</evidence>
<dbReference type="InterPro" id="IPR002509">
    <property type="entry name" value="NODB_dom"/>
</dbReference>
<evidence type="ECO:0000256" key="10">
    <source>
        <dbReference type="ARBA" id="ARBA00023288"/>
    </source>
</evidence>
<evidence type="ECO:0000256" key="1">
    <source>
        <dbReference type="ARBA" id="ARBA00001941"/>
    </source>
</evidence>
<protein>
    <recommendedName>
        <fullName evidence="13">NodB homology domain-containing protein</fullName>
    </recommendedName>
</protein>
<comment type="cofactor">
    <cofactor evidence="1">
        <name>Co(2+)</name>
        <dbReference type="ChEBI" id="CHEBI:48828"/>
    </cofactor>
</comment>
<proteinExistence type="predicted"/>
<evidence type="ECO:0000256" key="6">
    <source>
        <dbReference type="ARBA" id="ARBA00022729"/>
    </source>
</evidence>
<dbReference type="GO" id="GO:0046872">
    <property type="term" value="F:metal ion binding"/>
    <property type="evidence" value="ECO:0007669"/>
    <property type="project" value="UniProtKB-KW"/>
</dbReference>
<evidence type="ECO:0000256" key="12">
    <source>
        <dbReference type="SAM" id="SignalP"/>
    </source>
</evidence>
<dbReference type="PANTHER" id="PTHR46471:SF2">
    <property type="entry name" value="CHITIN DEACETYLASE-RELATED"/>
    <property type="match status" value="1"/>
</dbReference>
<evidence type="ECO:0000256" key="3">
    <source>
        <dbReference type="ARBA" id="ARBA00022475"/>
    </source>
</evidence>
<keyword evidence="9" id="KW-0119">Carbohydrate metabolism</keyword>
<evidence type="ECO:0000313" key="14">
    <source>
        <dbReference type="EMBL" id="CAE6526849.1"/>
    </source>
</evidence>
<gene>
    <name evidence="14" type="ORF">RDB_LOCUS124934</name>
</gene>